<keyword evidence="1" id="KW-0472">Membrane</keyword>
<proteinExistence type="predicted"/>
<reference evidence="2" key="1">
    <citation type="submission" date="2015-10" db="EMBL/GenBank/DDBJ databases">
        <authorList>
            <person name="Gilbert D.G."/>
        </authorList>
    </citation>
    <scope>NUCLEOTIDE SEQUENCE</scope>
</reference>
<protein>
    <recommendedName>
        <fullName evidence="3">DUF3784 domain-containing protein</fullName>
    </recommendedName>
</protein>
<evidence type="ECO:0000313" key="2">
    <source>
        <dbReference type="EMBL" id="CUS50421.1"/>
    </source>
</evidence>
<feature type="transmembrane region" description="Helical" evidence="1">
    <location>
        <begin position="74"/>
        <end position="91"/>
    </location>
</feature>
<gene>
    <name evidence="2" type="ORF">MGWOODY_XGa1759</name>
</gene>
<organism evidence="2">
    <name type="scientific">hydrothermal vent metagenome</name>
    <dbReference type="NCBI Taxonomy" id="652676"/>
    <lineage>
        <taxon>unclassified sequences</taxon>
        <taxon>metagenomes</taxon>
        <taxon>ecological metagenomes</taxon>
    </lineage>
</organism>
<keyword evidence="1" id="KW-1133">Transmembrane helix</keyword>
<evidence type="ECO:0008006" key="3">
    <source>
        <dbReference type="Google" id="ProtNLM"/>
    </source>
</evidence>
<dbReference type="EMBL" id="CZRL01000029">
    <property type="protein sequence ID" value="CUS50421.1"/>
    <property type="molecule type" value="Genomic_DNA"/>
</dbReference>
<feature type="transmembrane region" description="Helical" evidence="1">
    <location>
        <begin position="48"/>
        <end position="68"/>
    </location>
</feature>
<feature type="transmembrane region" description="Helical" evidence="1">
    <location>
        <begin position="6"/>
        <end position="27"/>
    </location>
</feature>
<evidence type="ECO:0000256" key="1">
    <source>
        <dbReference type="SAM" id="Phobius"/>
    </source>
</evidence>
<accession>A0A160TTD7</accession>
<dbReference type="AlphaFoldDB" id="A0A160TTD7"/>
<keyword evidence="1" id="KW-0812">Transmembrane</keyword>
<name>A0A160TTD7_9ZZZZ</name>
<sequence length="100" mass="11166">MDYLILLLVAGCVLILLIVHQEIIQFGEGYNKAISQLFPKLRSVNRSMKNAITLGCVVFFGGVISHSYTQDDSWLWNGLVFAVVPPLVQLVRGRHKPPSD</sequence>